<sequence length="361" mass="38716">MPDQIQQLDAIEIGNEPDLYPLFPQPPCGPDRPSSYGPADCAAQWTGAANNLSKQVGALKGQKAWYQALTFLSGVNQKIWNVTGIWNGIDEGGFVKTVSQHYYQTNACASLKDQLMNHSITVSEMQSAFGTAISFLKMKRIPFILGEVGSALGIDNCTPNPELYGSLGGTLWTTDLMLHAMTMGINRVSMQQATNANFSAWQPVTTPGVPKAVRGNWYGIVFAADFIASGGNFQVQPLPINASHPNIVSYAGYNSGLLTKLAVLDMEFWNGVNDTGRPAVDIELADLDANITGVRVSRLTAPGGSKELENIKWAGRQWSADNGGQEPKGNNSVLVKVANGSLAGNVTILASQALLLEMVRV</sequence>
<feature type="domain" description="Beta-glucuronidase C-terminal" evidence="1">
    <location>
        <begin position="250"/>
        <end position="355"/>
    </location>
</feature>
<protein>
    <recommendedName>
        <fullName evidence="1">Beta-glucuronidase C-terminal domain-containing protein</fullName>
    </recommendedName>
</protein>
<dbReference type="PANTHER" id="PTHR36183:SF2">
    <property type="entry name" value="BETA-GLUCURONIDASE C-TERMINAL DOMAIN-CONTAINING PROTEIN"/>
    <property type="match status" value="1"/>
</dbReference>
<dbReference type="PANTHER" id="PTHR36183">
    <property type="entry name" value="BETA-GLUCURONIDASE"/>
    <property type="match status" value="1"/>
</dbReference>
<reference evidence="2" key="1">
    <citation type="submission" date="2023-03" db="EMBL/GenBank/DDBJ databases">
        <title>Massive genome expansion in bonnet fungi (Mycena s.s.) driven by repeated elements and novel gene families across ecological guilds.</title>
        <authorList>
            <consortium name="Lawrence Berkeley National Laboratory"/>
            <person name="Harder C.B."/>
            <person name="Miyauchi S."/>
            <person name="Viragh M."/>
            <person name="Kuo A."/>
            <person name="Thoen E."/>
            <person name="Andreopoulos B."/>
            <person name="Lu D."/>
            <person name="Skrede I."/>
            <person name="Drula E."/>
            <person name="Henrissat B."/>
            <person name="Morin E."/>
            <person name="Kohler A."/>
            <person name="Barry K."/>
            <person name="LaButti K."/>
            <person name="Morin E."/>
            <person name="Salamov A."/>
            <person name="Lipzen A."/>
            <person name="Mereny Z."/>
            <person name="Hegedus B."/>
            <person name="Baldrian P."/>
            <person name="Stursova M."/>
            <person name="Weitz H."/>
            <person name="Taylor A."/>
            <person name="Grigoriev I.V."/>
            <person name="Nagy L.G."/>
            <person name="Martin F."/>
            <person name="Kauserud H."/>
        </authorList>
    </citation>
    <scope>NUCLEOTIDE SEQUENCE</scope>
    <source>
        <strain evidence="2">CBHHK188m</strain>
    </source>
</reference>
<keyword evidence="3" id="KW-1185">Reference proteome</keyword>
<organism evidence="2 3">
    <name type="scientific">Mycena maculata</name>
    <dbReference type="NCBI Taxonomy" id="230809"/>
    <lineage>
        <taxon>Eukaryota</taxon>
        <taxon>Fungi</taxon>
        <taxon>Dikarya</taxon>
        <taxon>Basidiomycota</taxon>
        <taxon>Agaricomycotina</taxon>
        <taxon>Agaricomycetes</taxon>
        <taxon>Agaricomycetidae</taxon>
        <taxon>Agaricales</taxon>
        <taxon>Marasmiineae</taxon>
        <taxon>Mycenaceae</taxon>
        <taxon>Mycena</taxon>
    </lineage>
</organism>
<comment type="caution">
    <text evidence="2">The sequence shown here is derived from an EMBL/GenBank/DDBJ whole genome shotgun (WGS) entry which is preliminary data.</text>
</comment>
<dbReference type="SUPFAM" id="SSF51445">
    <property type="entry name" value="(Trans)glycosidases"/>
    <property type="match status" value="1"/>
</dbReference>
<dbReference type="Proteomes" id="UP001215280">
    <property type="component" value="Unassembled WGS sequence"/>
</dbReference>
<gene>
    <name evidence="2" type="ORF">DFH07DRAFT_973994</name>
</gene>
<dbReference type="AlphaFoldDB" id="A0AAD7MH78"/>
<proteinExistence type="predicted"/>
<name>A0AAD7MH78_9AGAR</name>
<dbReference type="InterPro" id="IPR017853">
    <property type="entry name" value="GH"/>
</dbReference>
<dbReference type="Gene3D" id="3.20.20.80">
    <property type="entry name" value="Glycosidases"/>
    <property type="match status" value="1"/>
</dbReference>
<dbReference type="InterPro" id="IPR031728">
    <property type="entry name" value="GlcAase_C"/>
</dbReference>
<evidence type="ECO:0000313" key="3">
    <source>
        <dbReference type="Proteomes" id="UP001215280"/>
    </source>
</evidence>
<dbReference type="InterPro" id="IPR052974">
    <property type="entry name" value="GH79_Enzymes"/>
</dbReference>
<dbReference type="Pfam" id="PF16862">
    <property type="entry name" value="Glyco_hydro_79C"/>
    <property type="match status" value="1"/>
</dbReference>
<evidence type="ECO:0000313" key="2">
    <source>
        <dbReference type="EMBL" id="KAJ7716105.1"/>
    </source>
</evidence>
<accession>A0AAD7MH78</accession>
<dbReference type="EMBL" id="JARJLG010000336">
    <property type="protein sequence ID" value="KAJ7716105.1"/>
    <property type="molecule type" value="Genomic_DNA"/>
</dbReference>
<evidence type="ECO:0000259" key="1">
    <source>
        <dbReference type="Pfam" id="PF16862"/>
    </source>
</evidence>